<feature type="binding site" evidence="9">
    <location>
        <position position="238"/>
    </location>
    <ligand>
        <name>1-deoxy-D-xylulose 5-phosphate</name>
        <dbReference type="ChEBI" id="CHEBI:57792"/>
    </ligand>
</feature>
<accession>A0A1G7KYL9</accession>
<evidence type="ECO:0000256" key="7">
    <source>
        <dbReference type="ARBA" id="ARBA00023229"/>
    </source>
</evidence>
<dbReference type="InterPro" id="IPR036169">
    <property type="entry name" value="DXPR_C_sf"/>
</dbReference>
<evidence type="ECO:0000313" key="14">
    <source>
        <dbReference type="Proteomes" id="UP000199355"/>
    </source>
</evidence>
<reference evidence="14" key="1">
    <citation type="submission" date="2016-10" db="EMBL/GenBank/DDBJ databases">
        <authorList>
            <person name="Varghese N."/>
            <person name="Submissions S."/>
        </authorList>
    </citation>
    <scope>NUCLEOTIDE SEQUENCE [LARGE SCALE GENOMIC DNA]</scope>
    <source>
        <strain evidence="14">KHC7</strain>
    </source>
</reference>
<dbReference type="GO" id="GO:0030145">
    <property type="term" value="F:manganese ion binding"/>
    <property type="evidence" value="ECO:0007669"/>
    <property type="project" value="TreeGrafter"/>
</dbReference>
<evidence type="ECO:0000259" key="12">
    <source>
        <dbReference type="Pfam" id="PF13288"/>
    </source>
</evidence>
<keyword evidence="4 9" id="KW-0521">NADP</keyword>
<dbReference type="OrthoDB" id="9806546at2"/>
<dbReference type="InterPro" id="IPR036291">
    <property type="entry name" value="NAD(P)-bd_dom_sf"/>
</dbReference>
<dbReference type="SUPFAM" id="SSF55347">
    <property type="entry name" value="Glyceraldehyde-3-phosphate dehydrogenase-like, C-terminal domain"/>
    <property type="match status" value="1"/>
</dbReference>
<dbReference type="InterPro" id="IPR013512">
    <property type="entry name" value="DXP_reductoisomerase_N"/>
</dbReference>
<dbReference type="UniPathway" id="UPA00056">
    <property type="reaction ID" value="UER00092"/>
</dbReference>
<feature type="binding site" evidence="9">
    <location>
        <position position="179"/>
    </location>
    <ligand>
        <name>1-deoxy-D-xylulose 5-phosphate</name>
        <dbReference type="ChEBI" id="CHEBI:57792"/>
    </ligand>
</feature>
<dbReference type="RefSeq" id="WP_092153171.1">
    <property type="nucleotide sequence ID" value="NZ_FNBX01000005.1"/>
</dbReference>
<feature type="binding site" evidence="9">
    <location>
        <position position="153"/>
    </location>
    <ligand>
        <name>NADPH</name>
        <dbReference type="ChEBI" id="CHEBI:57783"/>
    </ligand>
</feature>
<comment type="pathway">
    <text evidence="1 9">Isoprenoid biosynthesis; isopentenyl diphosphate biosynthesis via DXP pathway; isopentenyl diphosphate from 1-deoxy-D-xylulose 5-phosphate: step 1/6.</text>
</comment>
<evidence type="ECO:0000259" key="10">
    <source>
        <dbReference type="Pfam" id="PF02670"/>
    </source>
</evidence>
<dbReference type="NCBIfam" id="TIGR00243">
    <property type="entry name" value="Dxr"/>
    <property type="match status" value="1"/>
</dbReference>
<keyword evidence="6 9" id="KW-0464">Manganese</keyword>
<dbReference type="STRING" id="571438.SAMN05192586_10547"/>
<feature type="binding site" evidence="9">
    <location>
        <position position="247"/>
    </location>
    <ligand>
        <name>1-deoxy-D-xylulose 5-phosphate</name>
        <dbReference type="ChEBI" id="CHEBI:57792"/>
    </ligand>
</feature>
<feature type="binding site" evidence="9">
    <location>
        <position position="66"/>
    </location>
    <ligand>
        <name>NADPH</name>
        <dbReference type="ChEBI" id="CHEBI:57783"/>
    </ligand>
</feature>
<comment type="similarity">
    <text evidence="2 9">Belongs to the DXR family.</text>
</comment>
<feature type="binding site" evidence="9">
    <location>
        <position position="38"/>
    </location>
    <ligand>
        <name>NADPH</name>
        <dbReference type="ChEBI" id="CHEBI:57783"/>
    </ligand>
</feature>
<keyword evidence="5 9" id="KW-0560">Oxidoreductase</keyword>
<comment type="cofactor">
    <cofactor evidence="9">
        <name>Mg(2+)</name>
        <dbReference type="ChEBI" id="CHEBI:18420"/>
    </cofactor>
    <cofactor evidence="9">
        <name>Mn(2+)</name>
        <dbReference type="ChEBI" id="CHEBI:29035"/>
    </cofactor>
</comment>
<feature type="binding site" evidence="9">
    <location>
        <position position="225"/>
    </location>
    <ligand>
        <name>1-deoxy-D-xylulose 5-phosphate</name>
        <dbReference type="ChEBI" id="CHEBI:57792"/>
    </ligand>
</feature>
<dbReference type="SUPFAM" id="SSF51735">
    <property type="entry name" value="NAD(P)-binding Rossmann-fold domains"/>
    <property type="match status" value="1"/>
</dbReference>
<dbReference type="AlphaFoldDB" id="A0A1G7KYL9"/>
<dbReference type="InterPro" id="IPR013644">
    <property type="entry name" value="DXP_reductoisomerase_C"/>
</dbReference>
<evidence type="ECO:0000256" key="2">
    <source>
        <dbReference type="ARBA" id="ARBA00006825"/>
    </source>
</evidence>
<comment type="function">
    <text evidence="9">Catalyzes the NADPH-dependent rearrangement and reduction of 1-deoxy-D-xylulose-5-phosphate (DXP) to 2-C-methyl-D-erythritol 4-phosphate (MEP).</text>
</comment>
<feature type="domain" description="1-deoxy-D-xylulose 5-phosphate reductoisomerase N-terminal" evidence="10">
    <location>
        <begin position="32"/>
        <end position="159"/>
    </location>
</feature>
<evidence type="ECO:0000313" key="13">
    <source>
        <dbReference type="EMBL" id="SDF42184.1"/>
    </source>
</evidence>
<dbReference type="InterPro" id="IPR026877">
    <property type="entry name" value="DXPR_C"/>
</dbReference>
<evidence type="ECO:0000256" key="3">
    <source>
        <dbReference type="ARBA" id="ARBA00022723"/>
    </source>
</evidence>
<dbReference type="GO" id="GO:0051484">
    <property type="term" value="P:isopentenyl diphosphate biosynthetic process, methylerythritol 4-phosphate pathway involved in terpenoid biosynthetic process"/>
    <property type="evidence" value="ECO:0007669"/>
    <property type="project" value="UniProtKB-ARBA"/>
</dbReference>
<dbReference type="PIRSF" id="PIRSF006205">
    <property type="entry name" value="Dxp_reductismrs"/>
    <property type="match status" value="1"/>
</dbReference>
<feature type="binding site" evidence="9">
    <location>
        <position position="243"/>
    </location>
    <ligand>
        <name>1-deoxy-D-xylulose 5-phosphate</name>
        <dbReference type="ChEBI" id="CHEBI:57792"/>
    </ligand>
</feature>
<dbReference type="Gene3D" id="1.10.1740.10">
    <property type="match status" value="1"/>
</dbReference>
<keyword evidence="14" id="KW-1185">Reference proteome</keyword>
<evidence type="ECO:0000256" key="1">
    <source>
        <dbReference type="ARBA" id="ARBA00005094"/>
    </source>
</evidence>
<dbReference type="SUPFAM" id="SSF69055">
    <property type="entry name" value="1-deoxy-D-xylulose-5-phosphate reductoisomerase, C-terminal domain"/>
    <property type="match status" value="1"/>
</dbReference>
<dbReference type="GO" id="GO:0016853">
    <property type="term" value="F:isomerase activity"/>
    <property type="evidence" value="ECO:0007669"/>
    <property type="project" value="UniProtKB-KW"/>
</dbReference>
<feature type="binding site" evidence="9">
    <location>
        <position position="40"/>
    </location>
    <ligand>
        <name>NADPH</name>
        <dbReference type="ChEBI" id="CHEBI:57783"/>
    </ligand>
</feature>
<feature type="binding site" evidence="9">
    <location>
        <position position="65"/>
    </location>
    <ligand>
        <name>NADPH</name>
        <dbReference type="ChEBI" id="CHEBI:57783"/>
    </ligand>
</feature>
<feature type="binding site" evidence="9">
    <location>
        <position position="39"/>
    </location>
    <ligand>
        <name>NADPH</name>
        <dbReference type="ChEBI" id="CHEBI:57783"/>
    </ligand>
</feature>
<dbReference type="EMBL" id="FNBX01000005">
    <property type="protein sequence ID" value="SDF42184.1"/>
    <property type="molecule type" value="Genomic_DNA"/>
</dbReference>
<feature type="binding site" evidence="9">
    <location>
        <position position="178"/>
    </location>
    <ligand>
        <name>1-deoxy-D-xylulose 5-phosphate</name>
        <dbReference type="ChEBI" id="CHEBI:57792"/>
    </ligand>
</feature>
<feature type="binding site" evidence="9">
    <location>
        <position position="151"/>
    </location>
    <ligand>
        <name>NADPH</name>
        <dbReference type="ChEBI" id="CHEBI:57783"/>
    </ligand>
</feature>
<evidence type="ECO:0000259" key="11">
    <source>
        <dbReference type="Pfam" id="PF08436"/>
    </source>
</evidence>
<feature type="binding site" evidence="9">
    <location>
        <position position="247"/>
    </location>
    <ligand>
        <name>Mn(2+)</name>
        <dbReference type="ChEBI" id="CHEBI:29035"/>
    </ligand>
</feature>
<gene>
    <name evidence="9" type="primary">dxr</name>
    <name evidence="13" type="ORF">SAMN05192586_10547</name>
</gene>
<evidence type="ECO:0000256" key="8">
    <source>
        <dbReference type="ARBA" id="ARBA00048543"/>
    </source>
</evidence>
<feature type="binding site" evidence="9">
    <location>
        <position position="152"/>
    </location>
    <ligand>
        <name>1-deoxy-D-xylulose 5-phosphate</name>
        <dbReference type="ChEBI" id="CHEBI:57792"/>
    </ligand>
</feature>
<feature type="binding site" evidence="9">
    <location>
        <position position="41"/>
    </location>
    <ligand>
        <name>NADPH</name>
        <dbReference type="ChEBI" id="CHEBI:57783"/>
    </ligand>
</feature>
<comment type="catalytic activity">
    <reaction evidence="8">
        <text>2-C-methyl-D-erythritol 4-phosphate + NADP(+) = 1-deoxy-D-xylulose 5-phosphate + NADPH + H(+)</text>
        <dbReference type="Rhea" id="RHEA:13717"/>
        <dbReference type="ChEBI" id="CHEBI:15378"/>
        <dbReference type="ChEBI" id="CHEBI:57783"/>
        <dbReference type="ChEBI" id="CHEBI:57792"/>
        <dbReference type="ChEBI" id="CHEBI:58262"/>
        <dbReference type="ChEBI" id="CHEBI:58349"/>
        <dbReference type="EC" id="1.1.1.267"/>
    </reaction>
    <physiologicalReaction direction="right-to-left" evidence="8">
        <dbReference type="Rhea" id="RHEA:13719"/>
    </physiologicalReaction>
</comment>
<sequence>MTILWPGRGGPQVDYISGPPAAAWREAWPRSLALLGSTGSIGTSALAVVERHPDLLRVVGLSCARNVQKLAAQAARWRPECLAVLDAAAAEALRALLPTGYAPRILVGREGYAALATLPEADAVLSAQVGAAGLAGTLAAALAGKVICLANKESLVLAGDLLRRVCAASGAVILPVDSEHNAIFQCLAGHGQDVDRLILTASGGPFRGWPAERLAQVTPEQALRHPNWSMGAKITVDSATLMNKGLEVIEAFHLYGVPLERIDVLVHPQSVVHSLVQFRDGAQLAQLGTADMRLAIAHCLLWPRCEAGDVPPPDLTRTPLTFERPDVAAFPCLDLARRALRARGGRCVTLNAANEAAVDLFLSGRCGFADIPRLIAAVLEAYETEHPGHEIFCAPPAATSAPGAFTPAALARQAHTLAARLEELDRLSRERVRALVRPGGCLC</sequence>
<dbReference type="FunFam" id="3.40.50.720:FF:000045">
    <property type="entry name" value="1-deoxy-D-xylulose 5-phosphate reductoisomerase"/>
    <property type="match status" value="1"/>
</dbReference>
<keyword evidence="3 9" id="KW-0479">Metal-binding</keyword>
<dbReference type="InterPro" id="IPR003821">
    <property type="entry name" value="DXP_reductoisomerase"/>
</dbReference>
<keyword evidence="9" id="KW-0460">Magnesium</keyword>
<dbReference type="Pfam" id="PF08436">
    <property type="entry name" value="DXP_redisom_C"/>
    <property type="match status" value="1"/>
</dbReference>
<feature type="domain" description="DXP reductoisomerase C-terminal" evidence="12">
    <location>
        <begin position="287"/>
        <end position="385"/>
    </location>
</feature>
<keyword evidence="7 9" id="KW-0414">Isoprene biosynthesis</keyword>
<name>A0A1G7KYL9_9BACT</name>
<dbReference type="Pfam" id="PF02670">
    <property type="entry name" value="DXP_reductoisom"/>
    <property type="match status" value="1"/>
</dbReference>
<evidence type="ECO:0000256" key="4">
    <source>
        <dbReference type="ARBA" id="ARBA00022857"/>
    </source>
</evidence>
<feature type="binding site" evidence="9">
    <location>
        <position position="177"/>
    </location>
    <ligand>
        <name>Mn(2+)</name>
        <dbReference type="ChEBI" id="CHEBI:29035"/>
    </ligand>
</feature>
<dbReference type="PANTHER" id="PTHR30525:SF0">
    <property type="entry name" value="1-DEOXY-D-XYLULOSE 5-PHOSPHATE REDUCTOISOMERASE, CHLOROPLASTIC"/>
    <property type="match status" value="1"/>
</dbReference>
<feature type="binding site" evidence="9">
    <location>
        <position position="202"/>
    </location>
    <ligand>
        <name>1-deoxy-D-xylulose 5-phosphate</name>
        <dbReference type="ChEBI" id="CHEBI:57792"/>
    </ligand>
</feature>
<dbReference type="GO" id="GO:0030604">
    <property type="term" value="F:1-deoxy-D-xylulose-5-phosphate reductoisomerase activity"/>
    <property type="evidence" value="ECO:0007669"/>
    <property type="project" value="UniProtKB-UniRule"/>
</dbReference>
<dbReference type="Pfam" id="PF13288">
    <property type="entry name" value="DXPR_C"/>
    <property type="match status" value="1"/>
</dbReference>
<evidence type="ECO:0000256" key="9">
    <source>
        <dbReference type="HAMAP-Rule" id="MF_00183"/>
    </source>
</evidence>
<feature type="binding site" evidence="9">
    <location>
        <position position="179"/>
    </location>
    <ligand>
        <name>Mn(2+)</name>
        <dbReference type="ChEBI" id="CHEBI:29035"/>
    </ligand>
</feature>
<keyword evidence="13" id="KW-0413">Isomerase</keyword>
<protein>
    <recommendedName>
        <fullName evidence="9">1-deoxy-D-xylulose 5-phosphate reductoisomerase</fullName>
        <shortName evidence="9">DXP reductoisomerase</shortName>
        <ecNumber evidence="9">1.1.1.267</ecNumber>
    </recommendedName>
    <alternativeName>
        <fullName evidence="9">1-deoxyxylulose-5-phosphate reductoisomerase</fullName>
    </alternativeName>
    <alternativeName>
        <fullName evidence="9">2-C-methyl-D-erythritol 4-phosphate synthase</fullName>
    </alternativeName>
</protein>
<dbReference type="PANTHER" id="PTHR30525">
    <property type="entry name" value="1-DEOXY-D-XYLULOSE 5-PHOSPHATE REDUCTOISOMERASE"/>
    <property type="match status" value="1"/>
</dbReference>
<dbReference type="Proteomes" id="UP000199355">
    <property type="component" value="Unassembled WGS sequence"/>
</dbReference>
<evidence type="ECO:0000256" key="5">
    <source>
        <dbReference type="ARBA" id="ARBA00023002"/>
    </source>
</evidence>
<organism evidence="13 14">
    <name type="scientific">Desulfovibrio legallii</name>
    <dbReference type="NCBI Taxonomy" id="571438"/>
    <lineage>
        <taxon>Bacteria</taxon>
        <taxon>Pseudomonadati</taxon>
        <taxon>Thermodesulfobacteriota</taxon>
        <taxon>Desulfovibrionia</taxon>
        <taxon>Desulfovibrionales</taxon>
        <taxon>Desulfovibrionaceae</taxon>
        <taxon>Desulfovibrio</taxon>
    </lineage>
</organism>
<proteinExistence type="inferred from homology"/>
<dbReference type="Gene3D" id="3.40.50.720">
    <property type="entry name" value="NAD(P)-binding Rossmann-like Domain"/>
    <property type="match status" value="1"/>
</dbReference>
<feature type="domain" description="1-deoxy-D-xylulose 5-phosphate reductoisomerase C-terminal" evidence="11">
    <location>
        <begin position="173"/>
        <end position="255"/>
    </location>
</feature>
<evidence type="ECO:0000256" key="6">
    <source>
        <dbReference type="ARBA" id="ARBA00023211"/>
    </source>
</evidence>
<dbReference type="HAMAP" id="MF_00183">
    <property type="entry name" value="DXP_reductoisom"/>
    <property type="match status" value="1"/>
</dbReference>
<feature type="binding site" evidence="9">
    <location>
        <position position="64"/>
    </location>
    <ligand>
        <name>NADPH</name>
        <dbReference type="ChEBI" id="CHEBI:57783"/>
    </ligand>
</feature>
<feature type="binding site" evidence="9">
    <location>
        <position position="231"/>
    </location>
    <ligand>
        <name>NADPH</name>
        <dbReference type="ChEBI" id="CHEBI:57783"/>
    </ligand>
</feature>
<dbReference type="GO" id="GO:0070402">
    <property type="term" value="F:NADPH binding"/>
    <property type="evidence" value="ECO:0007669"/>
    <property type="project" value="InterPro"/>
</dbReference>
<dbReference type="EC" id="1.1.1.267" evidence="9"/>
<feature type="binding site" evidence="9">
    <location>
        <position position="244"/>
    </location>
    <ligand>
        <name>1-deoxy-D-xylulose 5-phosphate</name>
        <dbReference type="ChEBI" id="CHEBI:57792"/>
    </ligand>
</feature>